<sequence length="123" mass="14213">MTIIVEKILSNYDSNFIMRCFLINNNLLKGSRQMNTSGIKNPTFACFYLSGINDKCSLPVYSKFRIFYYIKGFLNRESKILGFLSSKALKFLLRQKLCDLIGLKLGKFNKVKNLFLFSNTIVI</sequence>
<dbReference type="Proteomes" id="UP000276133">
    <property type="component" value="Unassembled WGS sequence"/>
</dbReference>
<keyword evidence="2" id="KW-1185">Reference proteome</keyword>
<protein>
    <submittedName>
        <fullName evidence="1">Uncharacterized protein</fullName>
    </submittedName>
</protein>
<comment type="caution">
    <text evidence="1">The sequence shown here is derived from an EMBL/GenBank/DDBJ whole genome shotgun (WGS) entry which is preliminary data.</text>
</comment>
<gene>
    <name evidence="1" type="ORF">BpHYR1_039763</name>
</gene>
<accession>A0A3M7SLJ8</accession>
<dbReference type="AlphaFoldDB" id="A0A3M7SLJ8"/>
<organism evidence="1 2">
    <name type="scientific">Brachionus plicatilis</name>
    <name type="common">Marine rotifer</name>
    <name type="synonym">Brachionus muelleri</name>
    <dbReference type="NCBI Taxonomy" id="10195"/>
    <lineage>
        <taxon>Eukaryota</taxon>
        <taxon>Metazoa</taxon>
        <taxon>Spiralia</taxon>
        <taxon>Gnathifera</taxon>
        <taxon>Rotifera</taxon>
        <taxon>Eurotatoria</taxon>
        <taxon>Monogononta</taxon>
        <taxon>Pseudotrocha</taxon>
        <taxon>Ploima</taxon>
        <taxon>Brachionidae</taxon>
        <taxon>Brachionus</taxon>
    </lineage>
</organism>
<dbReference type="EMBL" id="REGN01001193">
    <property type="protein sequence ID" value="RNA36388.1"/>
    <property type="molecule type" value="Genomic_DNA"/>
</dbReference>
<evidence type="ECO:0000313" key="2">
    <source>
        <dbReference type="Proteomes" id="UP000276133"/>
    </source>
</evidence>
<evidence type="ECO:0000313" key="1">
    <source>
        <dbReference type="EMBL" id="RNA36388.1"/>
    </source>
</evidence>
<reference evidence="1 2" key="1">
    <citation type="journal article" date="2018" name="Sci. Rep.">
        <title>Genomic signatures of local adaptation to the degree of environmental predictability in rotifers.</title>
        <authorList>
            <person name="Franch-Gras L."/>
            <person name="Hahn C."/>
            <person name="Garcia-Roger E.M."/>
            <person name="Carmona M.J."/>
            <person name="Serra M."/>
            <person name="Gomez A."/>
        </authorList>
    </citation>
    <scope>NUCLEOTIDE SEQUENCE [LARGE SCALE GENOMIC DNA]</scope>
    <source>
        <strain evidence="1">HYR1</strain>
    </source>
</reference>
<proteinExistence type="predicted"/>
<name>A0A3M7SLJ8_BRAPC</name>